<reference evidence="9" key="2">
    <citation type="journal article" date="2021" name="PeerJ">
        <title>Extensive microbial diversity within the chicken gut microbiome revealed by metagenomics and culture.</title>
        <authorList>
            <person name="Gilroy R."/>
            <person name="Ravi A."/>
            <person name="Getino M."/>
            <person name="Pursley I."/>
            <person name="Horton D.L."/>
            <person name="Alikhan N.F."/>
            <person name="Baker D."/>
            <person name="Gharbi K."/>
            <person name="Hall N."/>
            <person name="Watson M."/>
            <person name="Adriaenssens E.M."/>
            <person name="Foster-Nyarko E."/>
            <person name="Jarju S."/>
            <person name="Secka A."/>
            <person name="Antonio M."/>
            <person name="Oren A."/>
            <person name="Chaudhuri R.R."/>
            <person name="La Ragione R."/>
            <person name="Hildebrand F."/>
            <person name="Pallen M.J."/>
        </authorList>
    </citation>
    <scope>NUCLEOTIDE SEQUENCE</scope>
    <source>
        <strain evidence="9">13361</strain>
    </source>
</reference>
<dbReference type="Proteomes" id="UP000886796">
    <property type="component" value="Unassembled WGS sequence"/>
</dbReference>
<comment type="subcellular location">
    <subcellularLocation>
        <location evidence="1 7">Cell membrane</location>
        <topology evidence="1 7">Multi-pass membrane protein</topology>
    </subcellularLocation>
</comment>
<evidence type="ECO:0000256" key="4">
    <source>
        <dbReference type="ARBA" id="ARBA00022692"/>
    </source>
</evidence>
<name>A0A9D0Z2N8_9FIRM</name>
<evidence type="ECO:0000256" key="6">
    <source>
        <dbReference type="ARBA" id="ARBA00023136"/>
    </source>
</evidence>
<dbReference type="PANTHER" id="PTHR43227:SF11">
    <property type="entry name" value="BLL4140 PROTEIN"/>
    <property type="match status" value="1"/>
</dbReference>
<gene>
    <name evidence="9" type="ORF">IAB74_05270</name>
</gene>
<dbReference type="Pfam" id="PF00528">
    <property type="entry name" value="BPD_transp_1"/>
    <property type="match status" value="1"/>
</dbReference>
<feature type="transmembrane region" description="Helical" evidence="7">
    <location>
        <begin position="284"/>
        <end position="305"/>
    </location>
</feature>
<dbReference type="CDD" id="cd06261">
    <property type="entry name" value="TM_PBP2"/>
    <property type="match status" value="1"/>
</dbReference>
<feature type="transmembrane region" description="Helical" evidence="7">
    <location>
        <begin position="30"/>
        <end position="48"/>
    </location>
</feature>
<dbReference type="GO" id="GO:0005886">
    <property type="term" value="C:plasma membrane"/>
    <property type="evidence" value="ECO:0007669"/>
    <property type="project" value="UniProtKB-SubCell"/>
</dbReference>
<keyword evidence="4 7" id="KW-0812">Transmembrane</keyword>
<dbReference type="InterPro" id="IPR035906">
    <property type="entry name" value="MetI-like_sf"/>
</dbReference>
<dbReference type="EMBL" id="DVFK01000075">
    <property type="protein sequence ID" value="HIQ67898.1"/>
    <property type="molecule type" value="Genomic_DNA"/>
</dbReference>
<dbReference type="AlphaFoldDB" id="A0A9D0Z2N8"/>
<evidence type="ECO:0000313" key="10">
    <source>
        <dbReference type="Proteomes" id="UP000886796"/>
    </source>
</evidence>
<evidence type="ECO:0000259" key="8">
    <source>
        <dbReference type="PROSITE" id="PS50928"/>
    </source>
</evidence>
<evidence type="ECO:0000256" key="2">
    <source>
        <dbReference type="ARBA" id="ARBA00022448"/>
    </source>
</evidence>
<proteinExistence type="inferred from homology"/>
<keyword evidence="5 7" id="KW-1133">Transmembrane helix</keyword>
<accession>A0A9D0Z2N8</accession>
<keyword evidence="3" id="KW-1003">Cell membrane</keyword>
<feature type="transmembrane region" description="Helical" evidence="7">
    <location>
        <begin position="233"/>
        <end position="253"/>
    </location>
</feature>
<comment type="similarity">
    <text evidence="7">Belongs to the binding-protein-dependent transport system permease family.</text>
</comment>
<keyword evidence="6 7" id="KW-0472">Membrane</keyword>
<evidence type="ECO:0000256" key="5">
    <source>
        <dbReference type="ARBA" id="ARBA00022989"/>
    </source>
</evidence>
<evidence type="ECO:0000256" key="1">
    <source>
        <dbReference type="ARBA" id="ARBA00004651"/>
    </source>
</evidence>
<reference evidence="9" key="1">
    <citation type="submission" date="2020-10" db="EMBL/GenBank/DDBJ databases">
        <authorList>
            <person name="Gilroy R."/>
        </authorList>
    </citation>
    <scope>NUCLEOTIDE SEQUENCE</scope>
    <source>
        <strain evidence="9">13361</strain>
    </source>
</reference>
<comment type="caution">
    <text evidence="9">The sequence shown here is derived from an EMBL/GenBank/DDBJ whole genome shotgun (WGS) entry which is preliminary data.</text>
</comment>
<protein>
    <submittedName>
        <fullName evidence="9">Sugar ABC transporter permease</fullName>
    </submittedName>
</protein>
<dbReference type="InterPro" id="IPR050809">
    <property type="entry name" value="UgpAE/MalFG_permease"/>
</dbReference>
<evidence type="ECO:0000313" key="9">
    <source>
        <dbReference type="EMBL" id="HIQ67898.1"/>
    </source>
</evidence>
<dbReference type="Gene3D" id="1.10.3720.10">
    <property type="entry name" value="MetI-like"/>
    <property type="match status" value="1"/>
</dbReference>
<dbReference type="PROSITE" id="PS50928">
    <property type="entry name" value="ABC_TM1"/>
    <property type="match status" value="1"/>
</dbReference>
<feature type="domain" description="ABC transmembrane type-1" evidence="8">
    <location>
        <begin position="90"/>
        <end position="306"/>
    </location>
</feature>
<sequence>MEHNTGKQLKNKPGSRLRGGWLQTIARQRALFLMALPCVILVAVFYYGPLYGWLMAFFRYSPSKGILGSEFVGLYYFKQFFSDPDVGMILRNTVAMSAMNIVAHSILPLLLALMINEVRNKHFKGSVQTLTYLPHFISFVVVSNVFLELLGTKGPVNEALLSTGIADSAIKFWQEPSLFWLLVTLIRAWKEVGWDAILYLAALAAIDETQYEAASLDGCGRFRKIWYITIPNLLPTVVVLWILNMSGIFAASFDASYMLGNSVTANVAEVIETYVYKMGISMGMYSYSTAISLLQTVIGFILVWLTNKLSQKTTDYSLW</sequence>
<dbReference type="GO" id="GO:0055085">
    <property type="term" value="P:transmembrane transport"/>
    <property type="evidence" value="ECO:0007669"/>
    <property type="project" value="InterPro"/>
</dbReference>
<organism evidence="9 10">
    <name type="scientific">Candidatus Faecousia excrementigallinarum</name>
    <dbReference type="NCBI Taxonomy" id="2840806"/>
    <lineage>
        <taxon>Bacteria</taxon>
        <taxon>Bacillati</taxon>
        <taxon>Bacillota</taxon>
        <taxon>Clostridia</taxon>
        <taxon>Eubacteriales</taxon>
        <taxon>Oscillospiraceae</taxon>
        <taxon>Faecousia</taxon>
    </lineage>
</organism>
<dbReference type="PANTHER" id="PTHR43227">
    <property type="entry name" value="BLL4140 PROTEIN"/>
    <property type="match status" value="1"/>
</dbReference>
<keyword evidence="2 7" id="KW-0813">Transport</keyword>
<dbReference type="SUPFAM" id="SSF161098">
    <property type="entry name" value="MetI-like"/>
    <property type="match status" value="1"/>
</dbReference>
<evidence type="ECO:0000256" key="7">
    <source>
        <dbReference type="RuleBase" id="RU363032"/>
    </source>
</evidence>
<feature type="transmembrane region" description="Helical" evidence="7">
    <location>
        <begin position="94"/>
        <end position="115"/>
    </location>
</feature>
<evidence type="ECO:0000256" key="3">
    <source>
        <dbReference type="ARBA" id="ARBA00022475"/>
    </source>
</evidence>
<dbReference type="InterPro" id="IPR000515">
    <property type="entry name" value="MetI-like"/>
</dbReference>